<organism evidence="1 2">
    <name type="scientific">Aeromonas phage phiA8-29</name>
    <dbReference type="NCBI Taxonomy" id="1978922"/>
    <lineage>
        <taxon>Viruses</taxon>
        <taxon>Duplodnaviria</taxon>
        <taxon>Heunggongvirae</taxon>
        <taxon>Uroviricota</taxon>
        <taxon>Caudoviricetes</taxon>
        <taxon>Pantevenvirales</taxon>
        <taxon>Ackermannviridae</taxon>
        <taxon>Tedavirus</taxon>
        <taxon>Tedavirus A829</taxon>
    </lineage>
</organism>
<proteinExistence type="predicted"/>
<evidence type="ECO:0000313" key="2">
    <source>
        <dbReference type="Proteomes" id="UP000221506"/>
    </source>
</evidence>
<protein>
    <submittedName>
        <fullName evidence="1">Uncharacterized protein</fullName>
    </submittedName>
</protein>
<keyword evidence="2" id="KW-1185">Reference proteome</keyword>
<gene>
    <name evidence="1" type="ORF">phiA829_034</name>
</gene>
<dbReference type="Proteomes" id="UP000221506">
    <property type="component" value="Segment"/>
</dbReference>
<sequence>MFHNFPVSHRSDIFVLAIDVDLTLVDSLTPWLEHVSTEEKRFTLHDIPEPSPDEVTDLVHWFHEMGVSDPLEYWKGDIYSQHYGCEVNRSFKNFYRQLVHQIAFHTGKKVETIVVSSCFPEHENSKRDLVKRVFKVDTPFISTSAKHMVDFDLIIDDSLGVAFNCLMAGKNVLHAPSPLAIPSVGTRMNPHFFHPGYDGKSWPYNWDSVEANELVKELLKISNK</sequence>
<dbReference type="EMBL" id="KY914485">
    <property type="protein sequence ID" value="ARK07854.1"/>
    <property type="molecule type" value="Genomic_DNA"/>
</dbReference>
<name>A0A1W6DY54_9CAUD</name>
<evidence type="ECO:0000313" key="1">
    <source>
        <dbReference type="EMBL" id="ARK07854.1"/>
    </source>
</evidence>
<accession>A0A1W6DY54</accession>
<reference evidence="1 2" key="1">
    <citation type="submission" date="2017-04" db="EMBL/GenBank/DDBJ databases">
        <title>Complete genome sequence and characterization of temperature-dependent bacteriophage phiA8-29 infecting Aeromonas.</title>
        <authorList>
            <person name="He Y."/>
            <person name="Yang H."/>
        </authorList>
    </citation>
    <scope>NUCLEOTIDE SEQUENCE [LARGE SCALE GENOMIC DNA]</scope>
</reference>